<accession>J9GM37</accession>
<proteinExistence type="predicted"/>
<dbReference type="AlphaFoldDB" id="J9GM37"/>
<gene>
    <name evidence="1" type="ORF">EVA_11018</name>
</gene>
<protein>
    <submittedName>
        <fullName evidence="1">Uncharacterized protein</fullName>
    </submittedName>
</protein>
<comment type="caution">
    <text evidence="1">The sequence shown here is derived from an EMBL/GenBank/DDBJ whole genome shotgun (WGS) entry which is preliminary data.</text>
</comment>
<organism evidence="1">
    <name type="scientific">gut metagenome</name>
    <dbReference type="NCBI Taxonomy" id="749906"/>
    <lineage>
        <taxon>unclassified sequences</taxon>
        <taxon>metagenomes</taxon>
        <taxon>organismal metagenomes</taxon>
    </lineage>
</organism>
<sequence>MNKNTWKQDDVRKACINIRQYQNKLRYSEQWMTDYVYNIIILAKKEPQNKEADNNK</sequence>
<dbReference type="EMBL" id="AMCI01003195">
    <property type="protein sequence ID" value="EJX00875.1"/>
    <property type="molecule type" value="Genomic_DNA"/>
</dbReference>
<evidence type="ECO:0000313" key="1">
    <source>
        <dbReference type="EMBL" id="EJX00875.1"/>
    </source>
</evidence>
<reference evidence="1" key="1">
    <citation type="journal article" date="2012" name="PLoS ONE">
        <title>Gene sets for utilization of primary and secondary nutrition supplies in the distal gut of endangered iberian lynx.</title>
        <authorList>
            <person name="Alcaide M."/>
            <person name="Messina E."/>
            <person name="Richter M."/>
            <person name="Bargiela R."/>
            <person name="Peplies J."/>
            <person name="Huws S.A."/>
            <person name="Newbold C.J."/>
            <person name="Golyshin P.N."/>
            <person name="Simon M.A."/>
            <person name="Lopez G."/>
            <person name="Yakimov M.M."/>
            <person name="Ferrer M."/>
        </authorList>
    </citation>
    <scope>NUCLEOTIDE SEQUENCE</scope>
</reference>
<name>J9GM37_9ZZZZ</name>